<evidence type="ECO:0000313" key="3">
    <source>
        <dbReference type="EMBL" id="PGH01449.1"/>
    </source>
</evidence>
<dbReference type="Proteomes" id="UP000224080">
    <property type="component" value="Unassembled WGS sequence"/>
</dbReference>
<evidence type="ECO:0000259" key="2">
    <source>
        <dbReference type="Pfam" id="PF24969"/>
    </source>
</evidence>
<name>A0A2B7WXX3_9EURO</name>
<dbReference type="InterPro" id="IPR056867">
    <property type="entry name" value="LRR_15"/>
</dbReference>
<comment type="caution">
    <text evidence="3">The sequence shown here is derived from an EMBL/GenBank/DDBJ whole genome shotgun (WGS) entry which is preliminary data.</text>
</comment>
<dbReference type="AlphaFoldDB" id="A0A2B7WXX3"/>
<gene>
    <name evidence="3" type="ORF">GX51_05257</name>
</gene>
<proteinExistence type="predicted"/>
<dbReference type="EMBL" id="PDNC01000072">
    <property type="protein sequence ID" value="PGH01449.1"/>
    <property type="molecule type" value="Genomic_DNA"/>
</dbReference>
<dbReference type="Pfam" id="PF24969">
    <property type="entry name" value="LRR_15"/>
    <property type="match status" value="2"/>
</dbReference>
<dbReference type="OrthoDB" id="5130616at2759"/>
<protein>
    <recommendedName>
        <fullName evidence="2">Leucine-rich repeat domain-containing protein</fullName>
    </recommendedName>
</protein>
<dbReference type="STRING" id="2060905.A0A2B7WXX3"/>
<feature type="domain" description="Leucine-rich repeat" evidence="2">
    <location>
        <begin position="59"/>
        <end position="180"/>
    </location>
</feature>
<sequence length="527" mass="59780">MSPLSLSNLPAEILLHIALDLKRPSHRLQLALCSRAFSELFLPLVFLDIKLEDCDVKAVIALVQTLLRNPQIASCTRTLEINDWETELNYDGRSYDPTETLPSPKSELVFDQELISDSARRLFTASDEHALSKFLAHLSAGNEDAWISLLLFSVPNLKKLKLSVPYGCAFPCRLFERVAARLPPFDSRPAFAHLSHVFAKWYDTENCLQSHVLEPFFFFPSVRSIAGEQITDYMSTQEGEDDEDEEEEDEYDQSNSVYDDRTAILGYSKNKPTTSAVTEIDMSGSDTNNGFVRQIKLCKNLTSFRFEHADSFEYDSNFFPRDFAHSLIHVRHSLEHLWLSYDDYRFNGAPYEGDETFGSLAGFSVLKSLYIPAKSLIGTDALGSSSDDEHDASLNSTDHLRLLTILPASLESLRLAHVSKREFTGVIRHLKNLVEPSNFSQYTPRLGFLEIEGDFACSDEPNQPGIMMTLDKPEPKIPEKFLAQTVELEDLCETVGVEFEVSDSHILMFRELKQQQNEYRKRQAGID</sequence>
<accession>A0A2B7WXX3</accession>
<feature type="domain" description="Leucine-rich repeat" evidence="2">
    <location>
        <begin position="273"/>
        <end position="446"/>
    </location>
</feature>
<feature type="region of interest" description="Disordered" evidence="1">
    <location>
        <begin position="235"/>
        <end position="255"/>
    </location>
</feature>
<organism evidence="3 4">
    <name type="scientific">Blastomyces parvus</name>
    <dbReference type="NCBI Taxonomy" id="2060905"/>
    <lineage>
        <taxon>Eukaryota</taxon>
        <taxon>Fungi</taxon>
        <taxon>Dikarya</taxon>
        <taxon>Ascomycota</taxon>
        <taxon>Pezizomycotina</taxon>
        <taxon>Eurotiomycetes</taxon>
        <taxon>Eurotiomycetidae</taxon>
        <taxon>Onygenales</taxon>
        <taxon>Ajellomycetaceae</taxon>
        <taxon>Blastomyces</taxon>
    </lineage>
</organism>
<evidence type="ECO:0000256" key="1">
    <source>
        <dbReference type="SAM" id="MobiDB-lite"/>
    </source>
</evidence>
<keyword evidence="4" id="KW-1185">Reference proteome</keyword>
<evidence type="ECO:0000313" key="4">
    <source>
        <dbReference type="Proteomes" id="UP000224080"/>
    </source>
</evidence>
<reference evidence="3 4" key="1">
    <citation type="submission" date="2017-10" db="EMBL/GenBank/DDBJ databases">
        <title>Comparative genomics in systemic dimorphic fungi from Ajellomycetaceae.</title>
        <authorList>
            <person name="Munoz J.F."/>
            <person name="Mcewen J.G."/>
            <person name="Clay O.K."/>
            <person name="Cuomo C.A."/>
        </authorList>
    </citation>
    <scope>NUCLEOTIDE SEQUENCE [LARGE SCALE GENOMIC DNA]</scope>
    <source>
        <strain evidence="3 4">UAMH130</strain>
    </source>
</reference>
<feature type="compositionally biased region" description="Acidic residues" evidence="1">
    <location>
        <begin position="238"/>
        <end position="252"/>
    </location>
</feature>